<evidence type="ECO:0000259" key="2">
    <source>
        <dbReference type="Pfam" id="PF06381"/>
    </source>
</evidence>
<comment type="caution">
    <text evidence="3">The sequence shown here is derived from an EMBL/GenBank/DDBJ whole genome shotgun (WGS) entry which is preliminary data.</text>
</comment>
<dbReference type="InterPro" id="IPR024459">
    <property type="entry name" value="Acb1-like_N"/>
</dbReference>
<dbReference type="Proteomes" id="UP001269968">
    <property type="component" value="Unassembled WGS sequence"/>
</dbReference>
<organism evidence="3 4">
    <name type="scientific">Pectobacterium brasiliense</name>
    <dbReference type="NCBI Taxonomy" id="180957"/>
    <lineage>
        <taxon>Bacteria</taxon>
        <taxon>Pseudomonadati</taxon>
        <taxon>Pseudomonadota</taxon>
        <taxon>Gammaproteobacteria</taxon>
        <taxon>Enterobacterales</taxon>
        <taxon>Pectobacteriaceae</taxon>
        <taxon>Pectobacterium</taxon>
    </lineage>
</organism>
<feature type="compositionally biased region" description="Low complexity" evidence="1">
    <location>
        <begin position="501"/>
        <end position="514"/>
    </location>
</feature>
<proteinExistence type="predicted"/>
<feature type="domain" description="Anti-CBASS protein Acb1-like N-terminal" evidence="2">
    <location>
        <begin position="95"/>
        <end position="449"/>
    </location>
</feature>
<dbReference type="RefSeq" id="WP_320715215.1">
    <property type="nucleotide sequence ID" value="NZ_JAXHOZ010000091.1"/>
</dbReference>
<accession>A0AAW9HIW0</accession>
<protein>
    <submittedName>
        <fullName evidence="3">DUF1073 domain-containing protein</fullName>
    </submittedName>
</protein>
<gene>
    <name evidence="3" type="ORF">SOV92_21540</name>
</gene>
<reference evidence="3" key="1">
    <citation type="submission" date="2023-11" db="EMBL/GenBank/DDBJ databases">
        <title>Comparative genomics revealed phylogeny of phytopathogenic Pectobacterium aroidearum based on whole-genome sequencing and function of putative horizontal acquire islands in P. aroidearum PccS1.</title>
        <authorList>
            <person name="Fan J."/>
            <person name="Yang L."/>
        </authorList>
    </citation>
    <scope>NUCLEOTIDE SEQUENCE</scope>
    <source>
        <strain evidence="3">NJAU140</strain>
    </source>
</reference>
<evidence type="ECO:0000313" key="3">
    <source>
        <dbReference type="EMBL" id="MDY4380354.1"/>
    </source>
</evidence>
<evidence type="ECO:0000313" key="4">
    <source>
        <dbReference type="Proteomes" id="UP001269968"/>
    </source>
</evidence>
<dbReference type="Pfam" id="PF06381">
    <property type="entry name" value="Phage_portal_3"/>
    <property type="match status" value="1"/>
</dbReference>
<dbReference type="EMBL" id="JAXHOZ010000091">
    <property type="protein sequence ID" value="MDY4380354.1"/>
    <property type="molecule type" value="Genomic_DNA"/>
</dbReference>
<name>A0AAW9HIW0_9GAMM</name>
<dbReference type="AlphaFoldDB" id="A0AAW9HIW0"/>
<sequence length="514" mass="57480">MKWFRRKKESKSSPPVQRESFFSTHAISGDSGSVTSALNSVLTRIFSKAPTASPAGTMDSMDGEGSLISPEISADGAFSHSLALWYANQGFLGHTLCALIAQHWLINKACVMPGRDAIRRGYTVKKSGGGELPPDMLELVNHYDEHFDITGQMRDYVSFGRIFGIRVALFDVRSTDPKYYEKPFNPDGITPFSYRGIVQVDPQWCTPELSGAAMANPEKPGFMTPTHWMINGKRYHRSHLMVFIPFPVADILKPAYQYGGVSVPQRIMERVYAAERVANEAPHMALTKRSTVLKTDMAKVMANQDEFEAALSKWIRYRDNYGVKVADMSEDDIQQFDTSLADFDNLIMTQYQLVAAGAHVPGTKLLGTQPKGFNTTGEYEESNYHEELESLQTHDLTPILRRHHLLLMRSHVAPKLGIKPITLSHTWNPLDSLTAKEVAEINEINSRTDLNLVNSGSIDQYDSRDRLIADPRSGYSGITRAEPLDEEMREEEREDRVNGESSSQNAPPSTSSQP</sequence>
<evidence type="ECO:0000256" key="1">
    <source>
        <dbReference type="SAM" id="MobiDB-lite"/>
    </source>
</evidence>
<feature type="region of interest" description="Disordered" evidence="1">
    <location>
        <begin position="464"/>
        <end position="514"/>
    </location>
</feature>